<sequence>MNCALSPHNSFKRTVEIAWVIEASGSPTPLPLHREPNNSIATATLHLPYLGTRFTHPPQDLMHLRRVPRKSLKLSTQITGSQRGRRPRGGESIPLLYGNREAGEQQKHSEPEIRHEPTATTNLQYGVETSLSEGTVPYSQFGAAQTMAQSAYPFVDPSYGGIYAAYIGQPVMYPQLIAIHQSGIPLPTDAAEEPVYVNAKQYHGILRRRQSRAKAESKNKMIKARKPYLHESRHLHALKRARGCGGRFLNSKSEGNEQNVVASSDKDQPSSIPGLEKCFGTQENANLSGDRCSRDF</sequence>
<dbReference type="GO" id="GO:0003677">
    <property type="term" value="F:DNA binding"/>
    <property type="evidence" value="ECO:0007669"/>
    <property type="project" value="UniProtKB-KW"/>
</dbReference>
<dbReference type="Proteomes" id="UP001055439">
    <property type="component" value="Chromosome 8"/>
</dbReference>
<keyword evidence="11" id="KW-1185">Reference proteome</keyword>
<evidence type="ECO:0000256" key="8">
    <source>
        <dbReference type="RuleBase" id="RU367155"/>
    </source>
</evidence>
<comment type="similarity">
    <text evidence="8">Belongs to the NFYA/HAP2 subunit family.</text>
</comment>
<comment type="subcellular location">
    <subcellularLocation>
        <location evidence="1 8">Nucleus</location>
    </subcellularLocation>
</comment>
<evidence type="ECO:0000256" key="4">
    <source>
        <dbReference type="ARBA" id="ARBA00023159"/>
    </source>
</evidence>
<dbReference type="OrthoDB" id="1097733at2759"/>
<dbReference type="Gene3D" id="6.10.250.2430">
    <property type="match status" value="1"/>
</dbReference>
<feature type="region of interest" description="Disordered" evidence="9">
    <location>
        <begin position="248"/>
        <end position="296"/>
    </location>
</feature>
<dbReference type="Pfam" id="PF02045">
    <property type="entry name" value="CBFB_NFYA"/>
    <property type="match status" value="1"/>
</dbReference>
<dbReference type="GO" id="GO:0016602">
    <property type="term" value="C:CCAAT-binding factor complex"/>
    <property type="evidence" value="ECO:0007669"/>
    <property type="project" value="InterPro"/>
</dbReference>
<evidence type="ECO:0000313" key="11">
    <source>
        <dbReference type="Proteomes" id="UP001055439"/>
    </source>
</evidence>
<protein>
    <recommendedName>
        <fullName evidence="8">Nuclear transcription factor Y subunit</fullName>
    </recommendedName>
</protein>
<evidence type="ECO:0000256" key="2">
    <source>
        <dbReference type="ARBA" id="ARBA00023015"/>
    </source>
</evidence>
<evidence type="ECO:0000313" key="10">
    <source>
        <dbReference type="EMBL" id="URE27021.1"/>
    </source>
</evidence>
<keyword evidence="3 8" id="KW-0238">DNA-binding</keyword>
<keyword evidence="2 8" id="KW-0805">Transcription regulation</keyword>
<keyword evidence="5 8" id="KW-0804">Transcription</keyword>
<accession>A0A9E7KRQ5</accession>
<dbReference type="InterPro" id="IPR001289">
    <property type="entry name" value="NFYA"/>
</dbReference>
<evidence type="ECO:0000256" key="6">
    <source>
        <dbReference type="ARBA" id="ARBA00023242"/>
    </source>
</evidence>
<evidence type="ECO:0000256" key="5">
    <source>
        <dbReference type="ARBA" id="ARBA00023163"/>
    </source>
</evidence>
<proteinExistence type="inferred from homology"/>
<evidence type="ECO:0000256" key="1">
    <source>
        <dbReference type="ARBA" id="ARBA00004123"/>
    </source>
</evidence>
<dbReference type="GO" id="GO:0003700">
    <property type="term" value="F:DNA-binding transcription factor activity"/>
    <property type="evidence" value="ECO:0007669"/>
    <property type="project" value="UniProtKB-UniRule"/>
</dbReference>
<comment type="function">
    <text evidence="8">Component of the sequence-specific heterotrimeric transcription factor (NF-Y) which specifically recognizes a 5'-CCAAT-3' box motif found in the promoters of its target genes.</text>
</comment>
<dbReference type="PANTHER" id="PTHR12632">
    <property type="entry name" value="TRANSCRIPTION FACTOR NF-Y ALPHA-RELATED"/>
    <property type="match status" value="1"/>
</dbReference>
<dbReference type="InterPro" id="IPR018362">
    <property type="entry name" value="CCAAT-binding_factor_CS"/>
</dbReference>
<feature type="compositionally biased region" description="Polar residues" evidence="9">
    <location>
        <begin position="250"/>
        <end position="262"/>
    </location>
</feature>
<name>A0A9E7KRQ5_9LILI</name>
<dbReference type="AlphaFoldDB" id="A0A9E7KRQ5"/>
<evidence type="ECO:0000256" key="7">
    <source>
        <dbReference type="ARBA" id="ARBA00025911"/>
    </source>
</evidence>
<keyword evidence="4" id="KW-0010">Activator</keyword>
<gene>
    <name evidence="10" type="ORF">MUK42_32689</name>
</gene>
<feature type="region of interest" description="Disordered" evidence="9">
    <location>
        <begin position="73"/>
        <end position="118"/>
    </location>
</feature>
<evidence type="ECO:0000256" key="9">
    <source>
        <dbReference type="SAM" id="MobiDB-lite"/>
    </source>
</evidence>
<dbReference type="PROSITE" id="PS51152">
    <property type="entry name" value="NFYA_HAP2_2"/>
    <property type="match status" value="1"/>
</dbReference>
<dbReference type="PRINTS" id="PR00616">
    <property type="entry name" value="CCAATSUBUNTB"/>
</dbReference>
<organism evidence="10 11">
    <name type="scientific">Musa troglodytarum</name>
    <name type="common">fe'i banana</name>
    <dbReference type="NCBI Taxonomy" id="320322"/>
    <lineage>
        <taxon>Eukaryota</taxon>
        <taxon>Viridiplantae</taxon>
        <taxon>Streptophyta</taxon>
        <taxon>Embryophyta</taxon>
        <taxon>Tracheophyta</taxon>
        <taxon>Spermatophyta</taxon>
        <taxon>Magnoliopsida</taxon>
        <taxon>Liliopsida</taxon>
        <taxon>Zingiberales</taxon>
        <taxon>Musaceae</taxon>
        <taxon>Musa</taxon>
    </lineage>
</organism>
<reference evidence="10" key="1">
    <citation type="submission" date="2022-05" db="EMBL/GenBank/DDBJ databases">
        <title>The Musa troglodytarum L. genome provides insights into the mechanism of non-climacteric behaviour and enrichment of carotenoids.</title>
        <authorList>
            <person name="Wang J."/>
        </authorList>
    </citation>
    <scope>NUCLEOTIDE SEQUENCE</scope>
    <source>
        <tissue evidence="10">Leaf</tissue>
    </source>
</reference>
<dbReference type="PROSITE" id="PS00686">
    <property type="entry name" value="NFYA_HAP2_1"/>
    <property type="match status" value="1"/>
</dbReference>
<evidence type="ECO:0000256" key="3">
    <source>
        <dbReference type="ARBA" id="ARBA00023125"/>
    </source>
</evidence>
<feature type="compositionally biased region" description="Polar residues" evidence="9">
    <location>
        <begin position="73"/>
        <end position="82"/>
    </location>
</feature>
<dbReference type="EMBL" id="CP097510">
    <property type="protein sequence ID" value="URE27021.1"/>
    <property type="molecule type" value="Genomic_DNA"/>
</dbReference>
<comment type="subunit">
    <text evidence="7">Heterotrimeric transcription factor composed of three components, NF-YA, NF-YB and NF-YC. NF-YB and NF-YC must interact and dimerize for NF-YA association and DNA binding.</text>
</comment>
<dbReference type="SMART" id="SM00521">
    <property type="entry name" value="CBF"/>
    <property type="match status" value="1"/>
</dbReference>
<feature type="compositionally biased region" description="Basic and acidic residues" evidence="9">
    <location>
        <begin position="101"/>
        <end position="117"/>
    </location>
</feature>
<keyword evidence="6 8" id="KW-0539">Nucleus</keyword>